<dbReference type="HOGENOM" id="CLU_1595208_0_0_1"/>
<reference evidence="2" key="2">
    <citation type="submission" date="2015-01" db="EMBL/GenBank/DDBJ databases">
        <title>Evolutionary Origins and Diversification of the Mycorrhizal Mutualists.</title>
        <authorList>
            <consortium name="DOE Joint Genome Institute"/>
            <consortium name="Mycorrhizal Genomics Consortium"/>
            <person name="Kohler A."/>
            <person name="Kuo A."/>
            <person name="Nagy L.G."/>
            <person name="Floudas D."/>
            <person name="Copeland A."/>
            <person name="Barry K.W."/>
            <person name="Cichocki N."/>
            <person name="Veneault-Fourrey C."/>
            <person name="LaButti K."/>
            <person name="Lindquist E.A."/>
            <person name="Lipzen A."/>
            <person name="Lundell T."/>
            <person name="Morin E."/>
            <person name="Murat C."/>
            <person name="Riley R."/>
            <person name="Ohm R."/>
            <person name="Sun H."/>
            <person name="Tunlid A."/>
            <person name="Henrissat B."/>
            <person name="Grigoriev I.V."/>
            <person name="Hibbett D.S."/>
            <person name="Martin F."/>
        </authorList>
    </citation>
    <scope>NUCLEOTIDE SEQUENCE [LARGE SCALE GENOMIC DNA]</scope>
    <source>
        <strain evidence="2">Marx 270</strain>
    </source>
</reference>
<name>A0A0C3PEB9_PISTI</name>
<sequence length="167" mass="19170">MRRTRQGFQWKFRLQVFAKPMVILLLMDTFETICNMDSWYNSWYTFLWNNLSNLGPNQFWRTALSSFSCFECVCHSASNLLFIIPQRYSGELFEICLLVQGAISLTSLLIPPSSHPVIDTMASFQGPCVSKLESQKIRFIPSNSRLVESWGGSEHDLCSLPPSYLNP</sequence>
<gene>
    <name evidence="1" type="ORF">M404DRAFT_433994</name>
</gene>
<reference evidence="1 2" key="1">
    <citation type="submission" date="2014-04" db="EMBL/GenBank/DDBJ databases">
        <authorList>
            <consortium name="DOE Joint Genome Institute"/>
            <person name="Kuo A."/>
            <person name="Kohler A."/>
            <person name="Costa M.D."/>
            <person name="Nagy L.G."/>
            <person name="Floudas D."/>
            <person name="Copeland A."/>
            <person name="Barry K.W."/>
            <person name="Cichocki N."/>
            <person name="Veneault-Fourrey C."/>
            <person name="LaButti K."/>
            <person name="Lindquist E.A."/>
            <person name="Lipzen A."/>
            <person name="Lundell T."/>
            <person name="Morin E."/>
            <person name="Murat C."/>
            <person name="Sun H."/>
            <person name="Tunlid A."/>
            <person name="Henrissat B."/>
            <person name="Grigoriev I.V."/>
            <person name="Hibbett D.S."/>
            <person name="Martin F."/>
            <person name="Nordberg H.P."/>
            <person name="Cantor M.N."/>
            <person name="Hua S.X."/>
        </authorList>
    </citation>
    <scope>NUCLEOTIDE SEQUENCE [LARGE SCALE GENOMIC DNA]</scope>
    <source>
        <strain evidence="1 2">Marx 270</strain>
    </source>
</reference>
<organism evidence="1 2">
    <name type="scientific">Pisolithus tinctorius Marx 270</name>
    <dbReference type="NCBI Taxonomy" id="870435"/>
    <lineage>
        <taxon>Eukaryota</taxon>
        <taxon>Fungi</taxon>
        <taxon>Dikarya</taxon>
        <taxon>Basidiomycota</taxon>
        <taxon>Agaricomycotina</taxon>
        <taxon>Agaricomycetes</taxon>
        <taxon>Agaricomycetidae</taxon>
        <taxon>Boletales</taxon>
        <taxon>Sclerodermatineae</taxon>
        <taxon>Pisolithaceae</taxon>
        <taxon>Pisolithus</taxon>
    </lineage>
</organism>
<dbReference type="InParanoid" id="A0A0C3PEB9"/>
<protein>
    <submittedName>
        <fullName evidence="1">Uncharacterized protein</fullName>
    </submittedName>
</protein>
<dbReference type="EMBL" id="KN831962">
    <property type="protein sequence ID" value="KIO06551.1"/>
    <property type="molecule type" value="Genomic_DNA"/>
</dbReference>
<proteinExistence type="predicted"/>
<dbReference type="Proteomes" id="UP000054217">
    <property type="component" value="Unassembled WGS sequence"/>
</dbReference>
<evidence type="ECO:0000313" key="2">
    <source>
        <dbReference type="Proteomes" id="UP000054217"/>
    </source>
</evidence>
<keyword evidence="2" id="KW-1185">Reference proteome</keyword>
<accession>A0A0C3PEB9</accession>
<evidence type="ECO:0000313" key="1">
    <source>
        <dbReference type="EMBL" id="KIO06551.1"/>
    </source>
</evidence>
<dbReference type="AlphaFoldDB" id="A0A0C3PEB9"/>